<keyword evidence="3" id="KW-1185">Reference proteome</keyword>
<dbReference type="EMBL" id="LR778114">
    <property type="protein sequence ID" value="CAB1128583.1"/>
    <property type="molecule type" value="Genomic_DNA"/>
</dbReference>
<dbReference type="AlphaFoldDB" id="A0A6F8ZFY9"/>
<sequence>MPPANPAAIHSRERSAAGRRRARFSLLGQEKDIKNVKIVMRAPSFVKLRFQLR</sequence>
<dbReference type="Proteomes" id="UP000503399">
    <property type="component" value="Chromosome"/>
</dbReference>
<proteinExistence type="predicted"/>
<gene>
    <name evidence="2" type="ORF">R50_1077</name>
</gene>
<organism evidence="2 3">
    <name type="scientific">Candidatus Hydrogenisulfobacillus filiaventi</name>
    <dbReference type="NCBI Taxonomy" id="2707344"/>
    <lineage>
        <taxon>Bacteria</taxon>
        <taxon>Bacillati</taxon>
        <taxon>Bacillota</taxon>
        <taxon>Clostridia</taxon>
        <taxon>Eubacteriales</taxon>
        <taxon>Clostridiales Family XVII. Incertae Sedis</taxon>
        <taxon>Candidatus Hydrogenisulfobacillus</taxon>
    </lineage>
</organism>
<accession>A0A6F8ZFY9</accession>
<evidence type="ECO:0000313" key="3">
    <source>
        <dbReference type="Proteomes" id="UP000503399"/>
    </source>
</evidence>
<name>A0A6F8ZFY9_9FIRM</name>
<feature type="region of interest" description="Disordered" evidence="1">
    <location>
        <begin position="1"/>
        <end position="20"/>
    </location>
</feature>
<evidence type="ECO:0000256" key="1">
    <source>
        <dbReference type="SAM" id="MobiDB-lite"/>
    </source>
</evidence>
<dbReference type="KEGG" id="hfv:R50_1077"/>
<protein>
    <submittedName>
        <fullName evidence="2">Uncharacterized protein</fullName>
    </submittedName>
</protein>
<evidence type="ECO:0000313" key="2">
    <source>
        <dbReference type="EMBL" id="CAB1128583.1"/>
    </source>
</evidence>
<reference evidence="2 3" key="1">
    <citation type="submission" date="2020-02" db="EMBL/GenBank/DDBJ databases">
        <authorList>
            <person name="Hogendoorn C."/>
        </authorList>
    </citation>
    <scope>NUCLEOTIDE SEQUENCE [LARGE SCALE GENOMIC DNA]</scope>
    <source>
        <strain evidence="2">R501</strain>
    </source>
</reference>